<dbReference type="GO" id="GO:0008270">
    <property type="term" value="F:zinc ion binding"/>
    <property type="evidence" value="ECO:0007669"/>
    <property type="project" value="InterPro"/>
</dbReference>
<comment type="caution">
    <text evidence="8">The sequence shown here is derived from an EMBL/GenBank/DDBJ whole genome shotgun (WGS) entry which is preliminary data.</text>
</comment>
<accession>A0AAN6IGB4</accession>
<dbReference type="EMBL" id="MU404353">
    <property type="protein sequence ID" value="KAI1614349.1"/>
    <property type="molecule type" value="Genomic_DNA"/>
</dbReference>
<comment type="subcellular location">
    <subcellularLocation>
        <location evidence="1">Nucleus</location>
    </subcellularLocation>
</comment>
<reference evidence="8" key="1">
    <citation type="journal article" date="2022" name="bioRxiv">
        <title>Deciphering the potential niche of two novel black yeast fungi from a biological soil crust based on their genomes, phenotypes, and melanin regulation.</title>
        <authorList>
            <consortium name="DOE Joint Genome Institute"/>
            <person name="Carr E.C."/>
            <person name="Barton Q."/>
            <person name="Grambo S."/>
            <person name="Sullivan M."/>
            <person name="Renfro C.M."/>
            <person name="Kuo A."/>
            <person name="Pangilinan J."/>
            <person name="Lipzen A."/>
            <person name="Keymanesh K."/>
            <person name="Savage E."/>
            <person name="Barry K."/>
            <person name="Grigoriev I.V."/>
            <person name="Riekhof W.R."/>
            <person name="Harris S.S."/>
        </authorList>
    </citation>
    <scope>NUCLEOTIDE SEQUENCE</scope>
    <source>
        <strain evidence="8">JF 03-4F</strain>
    </source>
</reference>
<evidence type="ECO:0000256" key="4">
    <source>
        <dbReference type="ARBA" id="ARBA00023163"/>
    </source>
</evidence>
<feature type="compositionally biased region" description="Pro residues" evidence="6">
    <location>
        <begin position="99"/>
        <end position="110"/>
    </location>
</feature>
<keyword evidence="3" id="KW-0805">Transcription regulation</keyword>
<dbReference type="Pfam" id="PF04082">
    <property type="entry name" value="Fungal_trans"/>
    <property type="match status" value="1"/>
</dbReference>
<evidence type="ECO:0000259" key="7">
    <source>
        <dbReference type="Pfam" id="PF04082"/>
    </source>
</evidence>
<sequence>MSHQVVTRLAAEGTATLEVLEALCLLALSDMIVGKPARAWMTVGTASRLQAFRTLSRPEPDNAHEDEDHESRCYWSIFILERAFAHQPGESGESDNAPKYPPSAPWPPPVHAQDSNSQTVGPPNLDEGLEDPGILAHCIEMISIWGDVCSSLGELRSGKAESPWLPNSIISRLSLRMHESEARFTSRHLLRNVALPGRSPLNCSSIKSTGHPGHLWR</sequence>
<dbReference type="GO" id="GO:0005634">
    <property type="term" value="C:nucleus"/>
    <property type="evidence" value="ECO:0007669"/>
    <property type="project" value="UniProtKB-SubCell"/>
</dbReference>
<feature type="domain" description="Xylanolytic transcriptional activator regulatory" evidence="7">
    <location>
        <begin position="14"/>
        <end position="85"/>
    </location>
</feature>
<organism evidence="8 9">
    <name type="scientific">Exophiala viscosa</name>
    <dbReference type="NCBI Taxonomy" id="2486360"/>
    <lineage>
        <taxon>Eukaryota</taxon>
        <taxon>Fungi</taxon>
        <taxon>Dikarya</taxon>
        <taxon>Ascomycota</taxon>
        <taxon>Pezizomycotina</taxon>
        <taxon>Eurotiomycetes</taxon>
        <taxon>Chaetothyriomycetidae</taxon>
        <taxon>Chaetothyriales</taxon>
        <taxon>Herpotrichiellaceae</taxon>
        <taxon>Exophiala</taxon>
    </lineage>
</organism>
<dbReference type="PANTHER" id="PTHR47338:SF27">
    <property type="entry name" value="ZN(II)2CYS6 TRANSCRIPTION FACTOR (EUROFUNG)"/>
    <property type="match status" value="1"/>
</dbReference>
<dbReference type="GO" id="GO:0000981">
    <property type="term" value="F:DNA-binding transcription factor activity, RNA polymerase II-specific"/>
    <property type="evidence" value="ECO:0007669"/>
    <property type="project" value="InterPro"/>
</dbReference>
<dbReference type="PANTHER" id="PTHR47338">
    <property type="entry name" value="ZN(II)2CYS6 TRANSCRIPTION FACTOR (EUROFUNG)-RELATED"/>
    <property type="match status" value="1"/>
</dbReference>
<evidence type="ECO:0000256" key="3">
    <source>
        <dbReference type="ARBA" id="ARBA00023015"/>
    </source>
</evidence>
<evidence type="ECO:0000313" key="8">
    <source>
        <dbReference type="EMBL" id="KAI1614349.1"/>
    </source>
</evidence>
<keyword evidence="2" id="KW-0479">Metal-binding</keyword>
<evidence type="ECO:0000256" key="6">
    <source>
        <dbReference type="SAM" id="MobiDB-lite"/>
    </source>
</evidence>
<dbReference type="AlphaFoldDB" id="A0AAN6IGB4"/>
<dbReference type="GO" id="GO:0003677">
    <property type="term" value="F:DNA binding"/>
    <property type="evidence" value="ECO:0007669"/>
    <property type="project" value="InterPro"/>
</dbReference>
<dbReference type="Proteomes" id="UP001203852">
    <property type="component" value="Unassembled WGS sequence"/>
</dbReference>
<dbReference type="InterPro" id="IPR007219">
    <property type="entry name" value="XnlR_reg_dom"/>
</dbReference>
<feature type="region of interest" description="Disordered" evidence="6">
    <location>
        <begin position="88"/>
        <end position="127"/>
    </location>
</feature>
<evidence type="ECO:0000256" key="5">
    <source>
        <dbReference type="ARBA" id="ARBA00023242"/>
    </source>
</evidence>
<keyword evidence="9" id="KW-1185">Reference proteome</keyword>
<gene>
    <name evidence="8" type="ORF">EDD36DRAFT_223871</name>
</gene>
<protein>
    <recommendedName>
        <fullName evidence="7">Xylanolytic transcriptional activator regulatory domain-containing protein</fullName>
    </recommendedName>
</protein>
<evidence type="ECO:0000256" key="2">
    <source>
        <dbReference type="ARBA" id="ARBA00022723"/>
    </source>
</evidence>
<evidence type="ECO:0000256" key="1">
    <source>
        <dbReference type="ARBA" id="ARBA00004123"/>
    </source>
</evidence>
<dbReference type="GO" id="GO:0006351">
    <property type="term" value="P:DNA-templated transcription"/>
    <property type="evidence" value="ECO:0007669"/>
    <property type="project" value="InterPro"/>
</dbReference>
<keyword evidence="5" id="KW-0539">Nucleus</keyword>
<keyword evidence="4" id="KW-0804">Transcription</keyword>
<name>A0AAN6IGB4_9EURO</name>
<proteinExistence type="predicted"/>
<dbReference type="InterPro" id="IPR050815">
    <property type="entry name" value="TF_fung"/>
</dbReference>
<dbReference type="CDD" id="cd12148">
    <property type="entry name" value="fungal_TF_MHR"/>
    <property type="match status" value="1"/>
</dbReference>
<evidence type="ECO:0000313" key="9">
    <source>
        <dbReference type="Proteomes" id="UP001203852"/>
    </source>
</evidence>